<proteinExistence type="predicted"/>
<accession>B3PGH1</accession>
<dbReference type="Gene3D" id="3.30.9.100">
    <property type="match status" value="1"/>
</dbReference>
<dbReference type="HOGENOM" id="CLU_024648_6_2_6"/>
<dbReference type="InterPro" id="IPR036188">
    <property type="entry name" value="FAD/NAD-bd_sf"/>
</dbReference>
<evidence type="ECO:0000313" key="2">
    <source>
        <dbReference type="Proteomes" id="UP000001036"/>
    </source>
</evidence>
<dbReference type="STRING" id="498211.CJA_0226"/>
<keyword evidence="2" id="KW-1185">Reference proteome</keyword>
<gene>
    <name evidence="1" type="ordered locus">CJA_0226</name>
</gene>
<dbReference type="InterPro" id="IPR050816">
    <property type="entry name" value="Flavin-dep_Halogenase_NPB"/>
</dbReference>
<dbReference type="GO" id="GO:0004497">
    <property type="term" value="F:monooxygenase activity"/>
    <property type="evidence" value="ECO:0007669"/>
    <property type="project" value="InterPro"/>
</dbReference>
<evidence type="ECO:0000313" key="1">
    <source>
        <dbReference type="EMBL" id="ACE82958.1"/>
    </source>
</evidence>
<dbReference type="AlphaFoldDB" id="B3PGH1"/>
<dbReference type="EMBL" id="CP000934">
    <property type="protein sequence ID" value="ACE82958.1"/>
    <property type="molecule type" value="Genomic_DNA"/>
</dbReference>
<dbReference type="SUPFAM" id="SSF51905">
    <property type="entry name" value="FAD/NAD(P)-binding domain"/>
    <property type="match status" value="1"/>
</dbReference>
<protein>
    <submittedName>
        <fullName evidence="1">FAD binding domain protein</fullName>
    </submittedName>
</protein>
<reference evidence="1 2" key="1">
    <citation type="journal article" date="2008" name="J. Bacteriol.">
        <title>Insights into plant cell wall degradation from the genome sequence of the soil bacterium Cellvibrio japonicus.</title>
        <authorList>
            <person name="Deboy R.T."/>
            <person name="Mongodin E.F."/>
            <person name="Fouts D.E."/>
            <person name="Tailford L.E."/>
            <person name="Khouri H."/>
            <person name="Emerson J.B."/>
            <person name="Mohamoud Y."/>
            <person name="Watkins K."/>
            <person name="Henrissat B."/>
            <person name="Gilbert H.J."/>
            <person name="Nelson K.E."/>
        </authorList>
    </citation>
    <scope>NUCLEOTIDE SEQUENCE [LARGE SCALE GENOMIC DNA]</scope>
    <source>
        <strain evidence="1 2">Ueda107</strain>
    </source>
</reference>
<sequence length="391" mass="42884">MRAHINMQQHPLTPFGTAPVRVAIVGAGPAGSATAIALCNALAEQKRDDIEVCIFHRTTAKRWPLGETIPPAASAVLRELQLPGLLHSGRHLPCPGSLSVWGGEKAQANDFLLDLSGSGYHLDREDFDSGLLHEAQKRGTKVHSDYSLRHLLSKPLSDEGGFTLMFATPEGEQQLDADFVVDASGQGAAVMRRLDIARNQLDEVISLYTRIALADHNTLPQHTLLEATADGWWYLSAVPGGDCVLSLTTDAQQLKAKNLDKPDQWQHAYTQAKWLNQFLSAQQLNHYPLRQAPARSAILSNCVGSHWLAVGDAACSFDSISSAGITNALIQGLWAGQALAAYFIDVNRTALAAYQDKVFARFNQYVGVRSYLYAQETRFPTEGFWQRRRLG</sequence>
<dbReference type="KEGG" id="cja:CJA_0226"/>
<dbReference type="PANTHER" id="PTHR43747:SF1">
    <property type="entry name" value="SLR1998 PROTEIN"/>
    <property type="match status" value="1"/>
</dbReference>
<dbReference type="Proteomes" id="UP000001036">
    <property type="component" value="Chromosome"/>
</dbReference>
<dbReference type="InterPro" id="IPR006905">
    <property type="entry name" value="Flavin_halogenase"/>
</dbReference>
<dbReference type="PANTHER" id="PTHR43747">
    <property type="entry name" value="FAD-BINDING PROTEIN"/>
    <property type="match status" value="1"/>
</dbReference>
<name>B3PGH1_CELJU</name>
<dbReference type="eggNOG" id="COG0644">
    <property type="taxonomic scope" value="Bacteria"/>
</dbReference>
<dbReference type="Pfam" id="PF04820">
    <property type="entry name" value="Trp_halogenase"/>
    <property type="match status" value="1"/>
</dbReference>
<dbReference type="Gene3D" id="3.50.50.60">
    <property type="entry name" value="FAD/NAD(P)-binding domain"/>
    <property type="match status" value="1"/>
</dbReference>
<organism evidence="1 2">
    <name type="scientific">Cellvibrio japonicus (strain Ueda107)</name>
    <name type="common">Pseudomonas fluorescens subsp. cellulosa</name>
    <dbReference type="NCBI Taxonomy" id="498211"/>
    <lineage>
        <taxon>Bacteria</taxon>
        <taxon>Pseudomonadati</taxon>
        <taxon>Pseudomonadota</taxon>
        <taxon>Gammaproteobacteria</taxon>
        <taxon>Cellvibrionales</taxon>
        <taxon>Cellvibrionaceae</taxon>
        <taxon>Cellvibrio</taxon>
    </lineage>
</organism>